<organism evidence="8 9">
    <name type="scientific">candidate division WWE3 bacterium</name>
    <dbReference type="NCBI Taxonomy" id="2053526"/>
    <lineage>
        <taxon>Bacteria</taxon>
        <taxon>Katanobacteria</taxon>
    </lineage>
</organism>
<keyword evidence="5 7" id="KW-0456">Lyase</keyword>
<dbReference type="HAMAP" id="MF_02065">
    <property type="entry name" value="MltG"/>
    <property type="match status" value="1"/>
</dbReference>
<protein>
    <recommendedName>
        <fullName evidence="7">Endolytic murein transglycosylase</fullName>
        <ecNumber evidence="7">4.2.2.29</ecNumber>
    </recommendedName>
    <alternativeName>
        <fullName evidence="7">Peptidoglycan lytic transglycosylase</fullName>
    </alternativeName>
    <alternativeName>
        <fullName evidence="7">Peptidoglycan polymerization terminase</fullName>
    </alternativeName>
</protein>
<dbReference type="EMBL" id="JAGQKZ010000033">
    <property type="protein sequence ID" value="MCA9392278.1"/>
    <property type="molecule type" value="Genomic_DNA"/>
</dbReference>
<evidence type="ECO:0000313" key="9">
    <source>
        <dbReference type="Proteomes" id="UP000751518"/>
    </source>
</evidence>
<accession>A0A955RS63</accession>
<gene>
    <name evidence="7 8" type="primary">mltG</name>
    <name evidence="8" type="ORF">KC614_03685</name>
</gene>
<dbReference type="AlphaFoldDB" id="A0A955RS63"/>
<comment type="function">
    <text evidence="7">Functions as a peptidoglycan terminase that cleaves nascent peptidoglycan strands endolytically to terminate their elongation.</text>
</comment>
<keyword evidence="2 7" id="KW-0812">Transmembrane</keyword>
<name>A0A955RS63_UNCKA</name>
<dbReference type="GO" id="GO:0009252">
    <property type="term" value="P:peptidoglycan biosynthetic process"/>
    <property type="evidence" value="ECO:0007669"/>
    <property type="project" value="UniProtKB-UniRule"/>
</dbReference>
<reference evidence="8" key="1">
    <citation type="submission" date="2020-04" db="EMBL/GenBank/DDBJ databases">
        <authorList>
            <person name="Zhang T."/>
        </authorList>
    </citation>
    <scope>NUCLEOTIDE SEQUENCE</scope>
    <source>
        <strain evidence="8">HKST-UBA03</strain>
    </source>
</reference>
<keyword evidence="4 7" id="KW-0472">Membrane</keyword>
<feature type="site" description="Important for catalytic activity" evidence="7">
    <location>
        <position position="205"/>
    </location>
</feature>
<dbReference type="Proteomes" id="UP000751518">
    <property type="component" value="Unassembled WGS sequence"/>
</dbReference>
<sequence length="339" mass="37394">MKLKIGILLAVLVFVVTSVLYINTIKRVENSSVPSGLNDYTILITQGETGDMIIDKLVTAGFLPDSGAMKLYVRLHPDLVKGVQAGYYVVEEGMSVRELFASLKSGAFESSLTFIEGWRREEYAAYLAKEKDKDFALEFYALTEGLEGKLFPDTYFIDANTTPELLVATMTQTFHDRYDSVDLSEKPSTLTKDELLVVASLIERETYDPTDRAIVAGIVLKRLAAGMGLGIDASTQYAVASKNADQSGVADAILSDDFTWWPQLLNDEDINIDSIFNTRKYAGLPPHPICNPGISAIEAVIFPVASTYWYYLTDSNGIMRYANTLEGHNANIAQFGVSQ</sequence>
<dbReference type="EC" id="4.2.2.29" evidence="7"/>
<dbReference type="NCBIfam" id="TIGR00247">
    <property type="entry name" value="endolytic transglycosylase MltG"/>
    <property type="match status" value="1"/>
</dbReference>
<evidence type="ECO:0000256" key="3">
    <source>
        <dbReference type="ARBA" id="ARBA00022989"/>
    </source>
</evidence>
<proteinExistence type="inferred from homology"/>
<comment type="catalytic activity">
    <reaction evidence="7">
        <text>a peptidoglycan chain = a peptidoglycan chain with N-acetyl-1,6-anhydromuramyl-[peptide] at the reducing end + a peptidoglycan chain with N-acetylglucosamine at the non-reducing end.</text>
        <dbReference type="EC" id="4.2.2.29"/>
    </reaction>
</comment>
<dbReference type="GO" id="GO:0071555">
    <property type="term" value="P:cell wall organization"/>
    <property type="evidence" value="ECO:0007669"/>
    <property type="project" value="UniProtKB-KW"/>
</dbReference>
<evidence type="ECO:0000313" key="8">
    <source>
        <dbReference type="EMBL" id="MCA9392278.1"/>
    </source>
</evidence>
<dbReference type="PANTHER" id="PTHR30518">
    <property type="entry name" value="ENDOLYTIC MUREIN TRANSGLYCOSYLASE"/>
    <property type="match status" value="1"/>
</dbReference>
<comment type="similarity">
    <text evidence="7">Belongs to the transglycosylase MltG family.</text>
</comment>
<keyword evidence="1 7" id="KW-1003">Cell membrane</keyword>
<dbReference type="InterPro" id="IPR003770">
    <property type="entry name" value="MLTG-like"/>
</dbReference>
<dbReference type="GO" id="GO:0008932">
    <property type="term" value="F:lytic endotransglycosylase activity"/>
    <property type="evidence" value="ECO:0007669"/>
    <property type="project" value="UniProtKB-UniRule"/>
</dbReference>
<evidence type="ECO:0000256" key="2">
    <source>
        <dbReference type="ARBA" id="ARBA00022692"/>
    </source>
</evidence>
<evidence type="ECO:0000256" key="4">
    <source>
        <dbReference type="ARBA" id="ARBA00023136"/>
    </source>
</evidence>
<evidence type="ECO:0000256" key="6">
    <source>
        <dbReference type="ARBA" id="ARBA00023316"/>
    </source>
</evidence>
<evidence type="ECO:0000256" key="5">
    <source>
        <dbReference type="ARBA" id="ARBA00023239"/>
    </source>
</evidence>
<reference evidence="8" key="2">
    <citation type="journal article" date="2021" name="Microbiome">
        <title>Successional dynamics and alternative stable states in a saline activated sludge microbial community over 9 years.</title>
        <authorList>
            <person name="Wang Y."/>
            <person name="Ye J."/>
            <person name="Ju F."/>
            <person name="Liu L."/>
            <person name="Boyd J.A."/>
            <person name="Deng Y."/>
            <person name="Parks D.H."/>
            <person name="Jiang X."/>
            <person name="Yin X."/>
            <person name="Woodcroft B.J."/>
            <person name="Tyson G.W."/>
            <person name="Hugenholtz P."/>
            <person name="Polz M.F."/>
            <person name="Zhang T."/>
        </authorList>
    </citation>
    <scope>NUCLEOTIDE SEQUENCE</scope>
    <source>
        <strain evidence="8">HKST-UBA03</strain>
    </source>
</reference>
<comment type="caution">
    <text evidence="8">The sequence shown here is derived from an EMBL/GenBank/DDBJ whole genome shotgun (WGS) entry which is preliminary data.</text>
</comment>
<evidence type="ECO:0000256" key="7">
    <source>
        <dbReference type="HAMAP-Rule" id="MF_02065"/>
    </source>
</evidence>
<dbReference type="GO" id="GO:0005886">
    <property type="term" value="C:plasma membrane"/>
    <property type="evidence" value="ECO:0007669"/>
    <property type="project" value="UniProtKB-UniRule"/>
</dbReference>
<keyword evidence="3 7" id="KW-1133">Transmembrane helix</keyword>
<evidence type="ECO:0000256" key="1">
    <source>
        <dbReference type="ARBA" id="ARBA00022475"/>
    </source>
</evidence>
<keyword evidence="6 7" id="KW-0961">Cell wall biogenesis/degradation</keyword>
<dbReference type="Gene3D" id="3.30.1490.480">
    <property type="entry name" value="Endolytic murein transglycosylase"/>
    <property type="match status" value="1"/>
</dbReference>
<dbReference type="PANTHER" id="PTHR30518:SF2">
    <property type="entry name" value="ENDOLYTIC MUREIN TRANSGLYCOSYLASE"/>
    <property type="match status" value="1"/>
</dbReference>
<dbReference type="Pfam" id="PF02618">
    <property type="entry name" value="YceG"/>
    <property type="match status" value="1"/>
</dbReference>